<dbReference type="Proteomes" id="UP000037460">
    <property type="component" value="Unassembled WGS sequence"/>
</dbReference>
<dbReference type="OrthoDB" id="532384at2759"/>
<feature type="signal peptide" evidence="2">
    <location>
        <begin position="1"/>
        <end position="23"/>
    </location>
</feature>
<organism evidence="4 5">
    <name type="scientific">Chrysochromulina tobinii</name>
    <dbReference type="NCBI Taxonomy" id="1460289"/>
    <lineage>
        <taxon>Eukaryota</taxon>
        <taxon>Haptista</taxon>
        <taxon>Haptophyta</taxon>
        <taxon>Prymnesiophyceae</taxon>
        <taxon>Prymnesiales</taxon>
        <taxon>Chrysochromulinaceae</taxon>
        <taxon>Chrysochromulina</taxon>
    </lineage>
</organism>
<keyword evidence="2" id="KW-0732">Signal</keyword>
<feature type="chain" id="PRO_5005601950" description="Apple domain-containing protein" evidence="2">
    <location>
        <begin position="24"/>
        <end position="266"/>
    </location>
</feature>
<comment type="caution">
    <text evidence="4">The sequence shown here is derived from an EMBL/GenBank/DDBJ whole genome shotgun (WGS) entry which is preliminary data.</text>
</comment>
<feature type="domain" description="Apple" evidence="3">
    <location>
        <begin position="98"/>
        <end position="156"/>
    </location>
</feature>
<accession>A0A0M0JLK2</accession>
<dbReference type="AlphaFoldDB" id="A0A0M0JLK2"/>
<dbReference type="PANTHER" id="PTHR33344">
    <property type="entry name" value="OS02G0761600 PROTEIN"/>
    <property type="match status" value="1"/>
</dbReference>
<evidence type="ECO:0000256" key="1">
    <source>
        <dbReference type="SAM" id="MobiDB-lite"/>
    </source>
</evidence>
<name>A0A0M0JLK2_9EUKA</name>
<evidence type="ECO:0000259" key="3">
    <source>
        <dbReference type="Pfam" id="PF14295"/>
    </source>
</evidence>
<evidence type="ECO:0000313" key="4">
    <source>
        <dbReference type="EMBL" id="KOO27370.1"/>
    </source>
</evidence>
<dbReference type="Pfam" id="PF14295">
    <property type="entry name" value="PAN_4"/>
    <property type="match status" value="1"/>
</dbReference>
<proteinExistence type="predicted"/>
<evidence type="ECO:0000256" key="2">
    <source>
        <dbReference type="SAM" id="SignalP"/>
    </source>
</evidence>
<protein>
    <recommendedName>
        <fullName evidence="3">Apple domain-containing protein</fullName>
    </recommendedName>
</protein>
<gene>
    <name evidence="4" type="ORF">Ctob_008217</name>
</gene>
<dbReference type="InterPro" id="IPR003609">
    <property type="entry name" value="Pan_app"/>
</dbReference>
<reference evidence="5" key="1">
    <citation type="journal article" date="2015" name="PLoS Genet.">
        <title>Genome Sequence and Transcriptome Analyses of Chrysochromulina tobin: Metabolic Tools for Enhanced Algal Fitness in the Prominent Order Prymnesiales (Haptophyceae).</title>
        <authorList>
            <person name="Hovde B.T."/>
            <person name="Deodato C.R."/>
            <person name="Hunsperger H.M."/>
            <person name="Ryken S.A."/>
            <person name="Yost W."/>
            <person name="Jha R.K."/>
            <person name="Patterson J."/>
            <person name="Monnat R.J. Jr."/>
            <person name="Barlow S.B."/>
            <person name="Starkenburg S.R."/>
            <person name="Cattolico R.A."/>
        </authorList>
    </citation>
    <scope>NUCLEOTIDE SEQUENCE</scope>
    <source>
        <strain evidence="5">CCMP291</strain>
    </source>
</reference>
<feature type="region of interest" description="Disordered" evidence="1">
    <location>
        <begin position="247"/>
        <end position="266"/>
    </location>
</feature>
<dbReference type="EMBL" id="JWZX01002724">
    <property type="protein sequence ID" value="KOO27370.1"/>
    <property type="molecule type" value="Genomic_DNA"/>
</dbReference>
<keyword evidence="5" id="KW-1185">Reference proteome</keyword>
<sequence length="266" mass="29028">MRPAQTRALAFIVCCLFVAASESRKGRGRRIREEKENEIFDYKPSASYMAMTNMCTVEKQSNCCGDGVCSPPESEITCMADCPGVTTHETCGEEPHSDRSGKGLTFGVSYRAGSAQDCCDKCKAHAKGCNSWTFCGVPVCFGLDTGWNHTYGECWLRKLDDPAKPTFGQRGSYSVRYRKRMLRTRKTCNDFETPGGMSPGWACPPTHVPWTSGSVGVKADLSKKWQTGGGWGNMRIHELGPLGPIEGTCTRNAGQPCDPSKLDHGG</sequence>
<evidence type="ECO:0000313" key="5">
    <source>
        <dbReference type="Proteomes" id="UP000037460"/>
    </source>
</evidence>